<evidence type="ECO:0000313" key="2">
    <source>
        <dbReference type="EMBL" id="KMZ57621.1"/>
    </source>
</evidence>
<proteinExistence type="predicted"/>
<dbReference type="Proteomes" id="UP000036987">
    <property type="component" value="Unassembled WGS sequence"/>
</dbReference>
<protein>
    <submittedName>
        <fullName evidence="2">Uncharacterized protein</fullName>
    </submittedName>
</protein>
<accession>A0A0K9NLL2</accession>
<dbReference type="EMBL" id="LFYR01002048">
    <property type="protein sequence ID" value="KMZ57621.1"/>
    <property type="molecule type" value="Genomic_DNA"/>
</dbReference>
<feature type="region of interest" description="Disordered" evidence="1">
    <location>
        <begin position="144"/>
        <end position="197"/>
    </location>
</feature>
<sequence length="197" mass="22325">MENIPPPEKINPANIPQTTGKHILAEVEEEAPMTLREIILIEAAHSAQNKAGYVAGLVKSWPPQTKNQATSPMTFLTQQQRQHAKDMQILPPEESHAGKETKILPQNLAFFATNENIQETNIQTATNTLIYNRWSMLSDKEDEYVYEDSSSHSDKHHGESDKSKEHSWEDVNMLSSDSDSSVDQPTGKIFQFNRPRR</sequence>
<reference evidence="3" key="1">
    <citation type="journal article" date="2016" name="Nature">
        <title>The genome of the seagrass Zostera marina reveals angiosperm adaptation to the sea.</title>
        <authorList>
            <person name="Olsen J.L."/>
            <person name="Rouze P."/>
            <person name="Verhelst B."/>
            <person name="Lin Y.-C."/>
            <person name="Bayer T."/>
            <person name="Collen J."/>
            <person name="Dattolo E."/>
            <person name="De Paoli E."/>
            <person name="Dittami S."/>
            <person name="Maumus F."/>
            <person name="Michel G."/>
            <person name="Kersting A."/>
            <person name="Lauritano C."/>
            <person name="Lohaus R."/>
            <person name="Toepel M."/>
            <person name="Tonon T."/>
            <person name="Vanneste K."/>
            <person name="Amirebrahimi M."/>
            <person name="Brakel J."/>
            <person name="Bostroem C."/>
            <person name="Chovatia M."/>
            <person name="Grimwood J."/>
            <person name="Jenkins J.W."/>
            <person name="Jueterbock A."/>
            <person name="Mraz A."/>
            <person name="Stam W.T."/>
            <person name="Tice H."/>
            <person name="Bornberg-Bauer E."/>
            <person name="Green P.J."/>
            <person name="Pearson G.A."/>
            <person name="Procaccini G."/>
            <person name="Duarte C.M."/>
            <person name="Schmutz J."/>
            <person name="Reusch T.B.H."/>
            <person name="Van de Peer Y."/>
        </authorList>
    </citation>
    <scope>NUCLEOTIDE SEQUENCE [LARGE SCALE GENOMIC DNA]</scope>
    <source>
        <strain evidence="3">cv. Finnish</strain>
    </source>
</reference>
<dbReference type="AlphaFoldDB" id="A0A0K9NLL2"/>
<comment type="caution">
    <text evidence="2">The sequence shown here is derived from an EMBL/GenBank/DDBJ whole genome shotgun (WGS) entry which is preliminary data.</text>
</comment>
<evidence type="ECO:0000256" key="1">
    <source>
        <dbReference type="SAM" id="MobiDB-lite"/>
    </source>
</evidence>
<keyword evidence="3" id="KW-1185">Reference proteome</keyword>
<gene>
    <name evidence="2" type="ORF">ZOSMA_84G00600</name>
</gene>
<organism evidence="2 3">
    <name type="scientific">Zostera marina</name>
    <name type="common">Eelgrass</name>
    <dbReference type="NCBI Taxonomy" id="29655"/>
    <lineage>
        <taxon>Eukaryota</taxon>
        <taxon>Viridiplantae</taxon>
        <taxon>Streptophyta</taxon>
        <taxon>Embryophyta</taxon>
        <taxon>Tracheophyta</taxon>
        <taxon>Spermatophyta</taxon>
        <taxon>Magnoliopsida</taxon>
        <taxon>Liliopsida</taxon>
        <taxon>Zosteraceae</taxon>
        <taxon>Zostera</taxon>
    </lineage>
</organism>
<evidence type="ECO:0000313" key="3">
    <source>
        <dbReference type="Proteomes" id="UP000036987"/>
    </source>
</evidence>
<feature type="compositionally biased region" description="Basic and acidic residues" evidence="1">
    <location>
        <begin position="149"/>
        <end position="169"/>
    </location>
</feature>
<feature type="compositionally biased region" description="Polar residues" evidence="1">
    <location>
        <begin position="173"/>
        <end position="184"/>
    </location>
</feature>
<name>A0A0K9NLL2_ZOSMR</name>